<evidence type="ECO:0000313" key="2">
    <source>
        <dbReference type="Proteomes" id="UP000290289"/>
    </source>
</evidence>
<proteinExistence type="predicted"/>
<evidence type="ECO:0000313" key="1">
    <source>
        <dbReference type="EMBL" id="RXH87848.1"/>
    </source>
</evidence>
<name>A0A498IWY1_MALDO</name>
<comment type="caution">
    <text evidence="1">The sequence shown here is derived from an EMBL/GenBank/DDBJ whole genome shotgun (WGS) entry which is preliminary data.</text>
</comment>
<sequence length="98" mass="11609">MDKDWTRLQGKRQIRKWRKKGNLTIPEIFPETEPSTSRISISNIGREYCPRSGSLMLILPVIFKFKENAAYTQQEIDALRMEWDEYVDNFIPVDETLD</sequence>
<dbReference type="Proteomes" id="UP000290289">
    <property type="component" value="Chromosome 10"/>
</dbReference>
<organism evidence="1 2">
    <name type="scientific">Malus domestica</name>
    <name type="common">Apple</name>
    <name type="synonym">Pyrus malus</name>
    <dbReference type="NCBI Taxonomy" id="3750"/>
    <lineage>
        <taxon>Eukaryota</taxon>
        <taxon>Viridiplantae</taxon>
        <taxon>Streptophyta</taxon>
        <taxon>Embryophyta</taxon>
        <taxon>Tracheophyta</taxon>
        <taxon>Spermatophyta</taxon>
        <taxon>Magnoliopsida</taxon>
        <taxon>eudicotyledons</taxon>
        <taxon>Gunneridae</taxon>
        <taxon>Pentapetalae</taxon>
        <taxon>rosids</taxon>
        <taxon>fabids</taxon>
        <taxon>Rosales</taxon>
        <taxon>Rosaceae</taxon>
        <taxon>Amygdaloideae</taxon>
        <taxon>Maleae</taxon>
        <taxon>Malus</taxon>
    </lineage>
</organism>
<dbReference type="EMBL" id="RDQH01000336">
    <property type="protein sequence ID" value="RXH87848.1"/>
    <property type="molecule type" value="Genomic_DNA"/>
</dbReference>
<reference evidence="1 2" key="1">
    <citation type="submission" date="2018-10" db="EMBL/GenBank/DDBJ databases">
        <title>A high-quality apple genome assembly.</title>
        <authorList>
            <person name="Hu J."/>
        </authorList>
    </citation>
    <scope>NUCLEOTIDE SEQUENCE [LARGE SCALE GENOMIC DNA]</scope>
    <source>
        <strain evidence="2">cv. HFTH1</strain>
        <tissue evidence="1">Young leaf</tissue>
    </source>
</reference>
<dbReference type="AlphaFoldDB" id="A0A498IWY1"/>
<keyword evidence="2" id="KW-1185">Reference proteome</keyword>
<accession>A0A498IWY1</accession>
<protein>
    <submittedName>
        <fullName evidence="1">Uncharacterized protein</fullName>
    </submittedName>
</protein>
<gene>
    <name evidence="1" type="ORF">DVH24_034748</name>
</gene>